<evidence type="ECO:0000256" key="3">
    <source>
        <dbReference type="ARBA" id="ARBA00022478"/>
    </source>
</evidence>
<proteinExistence type="predicted"/>
<dbReference type="PANTHER" id="PTHR19376:SF54">
    <property type="entry name" value="DNA-DIRECTED RNA POLYMERASE SUBUNIT BETA"/>
    <property type="match status" value="1"/>
</dbReference>
<protein>
    <recommendedName>
        <fullName evidence="2">DNA-directed RNA polymerase</fullName>
        <ecNumber evidence="2">2.7.7.6</ecNumber>
    </recommendedName>
</protein>
<dbReference type="CDD" id="cd02655">
    <property type="entry name" value="RNAP_beta'_C"/>
    <property type="match status" value="1"/>
</dbReference>
<evidence type="ECO:0000259" key="10">
    <source>
        <dbReference type="Pfam" id="PF04998"/>
    </source>
</evidence>
<keyword evidence="7" id="KW-0804">Transcription</keyword>
<evidence type="ECO:0000259" key="9">
    <source>
        <dbReference type="Pfam" id="PF04983"/>
    </source>
</evidence>
<comment type="function">
    <text evidence="1">DNA-dependent RNA polymerase catalyzes the transcription of DNA into RNA using the four ribonucleoside triphosphates as substrates.</text>
</comment>
<evidence type="ECO:0000256" key="7">
    <source>
        <dbReference type="ARBA" id="ARBA00023163"/>
    </source>
</evidence>
<dbReference type="GO" id="GO:0003899">
    <property type="term" value="F:DNA-directed RNA polymerase activity"/>
    <property type="evidence" value="ECO:0007669"/>
    <property type="project" value="UniProtKB-EC"/>
</dbReference>
<dbReference type="SUPFAM" id="SSF64484">
    <property type="entry name" value="beta and beta-prime subunits of DNA dependent RNA-polymerase"/>
    <property type="match status" value="1"/>
</dbReference>
<dbReference type="GO" id="GO:0006351">
    <property type="term" value="P:DNA-templated transcription"/>
    <property type="evidence" value="ECO:0007669"/>
    <property type="project" value="InterPro"/>
</dbReference>
<keyword evidence="12" id="KW-0934">Plastid</keyword>
<dbReference type="Gene3D" id="1.10.150.390">
    <property type="match status" value="1"/>
</dbReference>
<dbReference type="InterPro" id="IPR042102">
    <property type="entry name" value="RNA_pol_Rpb1_3_sf"/>
</dbReference>
<evidence type="ECO:0000256" key="6">
    <source>
        <dbReference type="ARBA" id="ARBA00022723"/>
    </source>
</evidence>
<dbReference type="GO" id="GO:0000428">
    <property type="term" value="C:DNA-directed RNA polymerase complex"/>
    <property type="evidence" value="ECO:0007669"/>
    <property type="project" value="UniProtKB-KW"/>
</dbReference>
<dbReference type="InterPro" id="IPR045867">
    <property type="entry name" value="DNA-dir_RpoC_beta_prime"/>
</dbReference>
<feature type="domain" description="RNA polymerase Rpb1" evidence="10">
    <location>
        <begin position="169"/>
        <end position="454"/>
    </location>
</feature>
<name>A0A3G3LLS5_9EUGL</name>
<dbReference type="RefSeq" id="YP_009538653.1">
    <property type="nucleotide sequence ID" value="NC_039927.1"/>
</dbReference>
<evidence type="ECO:0000256" key="2">
    <source>
        <dbReference type="ARBA" id="ARBA00012418"/>
    </source>
</evidence>
<sequence>MKKLIIYNKKFDKKEIKNLIEWFICNYGSIKTCKILHNLKVLGLKFSTKAGISIGIEDLVIPEIKKDLIINTENLAKKYKLNLFKGNISKIEYLQKVVETWNITNETLKEEIITNFQQTNLLNPVYLMIFSGARGNISQIKQLVGMRGLMSDSKGEIINLPITANLKEGLNSNDYFISCYGARKGIIDTALKTANSGYLTRRLIYSSQNIFIKQPDCYTKLGNLIKVLKKSKKNYLITKEKILGRIAAENIKEIKSNKLIISKNQDICNYTVKKIVENKNYVFIRTPLKCLLNTGICQLCYGWNLTNNKIVKLGESIGILAAQSIGEPGTQLTMRTFHTGGIFTAKKKRVIQAPINGIVKYSKKNTKRLITNYKEKALFLEKEKRFFIKENKINLLTITIPKFSIIFIKKNQKIFKKQIIAEIPKWIKSNENKVLNKNNKIEYIRTYNSGQIHLINKKKNKLWIINGFIIKYNNRKEFLKRDKIKKNITYTNKKTYSKKEINLFKKKIQFKKLISNKKIITKIKRSKEKKFFLKKKTYELKKKQKNELLINKTNTKKIIEKNKIGKFVQQNKKKKIKYPGQIIEVRKNSTSLKRGIAYMIANKSNLKVKENHIVEKNNTLFKLIFKKEKTKDIVEGLPKIEEILEIKKKNSSSIKMNIQKKTKKYFTYYKTKYNNSLANRKTINKIQNYLIKQIQEVYKSQNVNLSEKHIEVIVKQMTSKVMLTKKGESNLIPGEIIDINKIEKINQNLKKKANYEPIILGISQIPKINNSFISAICFQETTQILTKSAVNGKIDWLKGLKENLIMGNLIPTGTGYKINS</sequence>
<keyword evidence="3" id="KW-0240">DNA-directed RNA polymerase</keyword>
<dbReference type="GO" id="GO:0046872">
    <property type="term" value="F:metal ion binding"/>
    <property type="evidence" value="ECO:0007669"/>
    <property type="project" value="UniProtKB-KW"/>
</dbReference>
<dbReference type="AlphaFoldDB" id="A0A3G3LLS5"/>
<dbReference type="Pfam" id="PF04998">
    <property type="entry name" value="RNA_pol_Rpb1_5"/>
    <property type="match status" value="1"/>
</dbReference>
<dbReference type="PANTHER" id="PTHR19376">
    <property type="entry name" value="DNA-DIRECTED RNA POLYMERASE"/>
    <property type="match status" value="1"/>
</dbReference>
<dbReference type="InterPro" id="IPR007081">
    <property type="entry name" value="RNA_pol_Rpb1_5"/>
</dbReference>
<organism evidence="12">
    <name type="scientific">Phacus pleuronectes</name>
    <dbReference type="NCBI Taxonomy" id="102908"/>
    <lineage>
        <taxon>Eukaryota</taxon>
        <taxon>Discoba</taxon>
        <taxon>Euglenozoa</taxon>
        <taxon>Euglenida</taxon>
        <taxon>Spirocuta</taxon>
        <taxon>Euglenophyceae</taxon>
        <taxon>Euglenales</taxon>
        <taxon>Phacaceae</taxon>
        <taxon>Phacus</taxon>
    </lineage>
</organism>
<evidence type="ECO:0000256" key="1">
    <source>
        <dbReference type="ARBA" id="ARBA00004026"/>
    </source>
</evidence>
<dbReference type="Gene3D" id="1.10.274.100">
    <property type="entry name" value="RNA polymerase Rpb1, domain 3"/>
    <property type="match status" value="1"/>
</dbReference>
<comment type="catalytic activity">
    <reaction evidence="8">
        <text>RNA(n) + a ribonucleoside 5'-triphosphate = RNA(n+1) + diphosphate</text>
        <dbReference type="Rhea" id="RHEA:21248"/>
        <dbReference type="Rhea" id="RHEA-COMP:14527"/>
        <dbReference type="Rhea" id="RHEA-COMP:17342"/>
        <dbReference type="ChEBI" id="CHEBI:33019"/>
        <dbReference type="ChEBI" id="CHEBI:61557"/>
        <dbReference type="ChEBI" id="CHEBI:140395"/>
        <dbReference type="EC" id="2.7.7.6"/>
    </reaction>
</comment>
<dbReference type="InterPro" id="IPR007083">
    <property type="entry name" value="RNA_pol_Rpb1_4"/>
</dbReference>
<keyword evidence="12" id="KW-0150">Chloroplast</keyword>
<evidence type="ECO:0000313" key="12">
    <source>
        <dbReference type="EMBL" id="AYQ93659.1"/>
    </source>
</evidence>
<dbReference type="Gene3D" id="1.10.132.30">
    <property type="match status" value="1"/>
</dbReference>
<feature type="domain" description="RNA polymerase Rpb1" evidence="9">
    <location>
        <begin position="6"/>
        <end position="59"/>
    </location>
</feature>
<dbReference type="EC" id="2.7.7.6" evidence="2"/>
<dbReference type="InterPro" id="IPR007066">
    <property type="entry name" value="RNA_pol_Rpb1_3"/>
</dbReference>
<feature type="domain" description="RNA polymerase Rpb1" evidence="11">
    <location>
        <begin position="90"/>
        <end position="157"/>
    </location>
</feature>
<dbReference type="GeneID" id="38458592"/>
<evidence type="ECO:0000259" key="11">
    <source>
        <dbReference type="Pfam" id="PF05000"/>
    </source>
</evidence>
<evidence type="ECO:0000256" key="5">
    <source>
        <dbReference type="ARBA" id="ARBA00022695"/>
    </source>
</evidence>
<evidence type="ECO:0000256" key="8">
    <source>
        <dbReference type="ARBA" id="ARBA00048552"/>
    </source>
</evidence>
<dbReference type="InterPro" id="IPR038120">
    <property type="entry name" value="Rpb1_funnel_sf"/>
</dbReference>
<dbReference type="Pfam" id="PF04983">
    <property type="entry name" value="RNA_pol_Rpb1_3"/>
    <property type="match status" value="1"/>
</dbReference>
<keyword evidence="5" id="KW-0548">Nucleotidyltransferase</keyword>
<dbReference type="GO" id="GO:0003677">
    <property type="term" value="F:DNA binding"/>
    <property type="evidence" value="ECO:0007669"/>
    <property type="project" value="InterPro"/>
</dbReference>
<geneLocation type="chloroplast" evidence="12"/>
<accession>A0A3G3LLS5</accession>
<evidence type="ECO:0000256" key="4">
    <source>
        <dbReference type="ARBA" id="ARBA00022679"/>
    </source>
</evidence>
<dbReference type="Pfam" id="PF05000">
    <property type="entry name" value="RNA_pol_Rpb1_4"/>
    <property type="match status" value="1"/>
</dbReference>
<dbReference type="EMBL" id="MH898673">
    <property type="protein sequence ID" value="AYQ93659.1"/>
    <property type="molecule type" value="Genomic_DNA"/>
</dbReference>
<keyword evidence="4" id="KW-0808">Transferase</keyword>
<dbReference type="Gene3D" id="1.10.1790.20">
    <property type="match status" value="1"/>
</dbReference>
<keyword evidence="6" id="KW-0479">Metal-binding</keyword>
<reference evidence="12" key="1">
    <citation type="journal article" date="2018" name="Sci. Rep.">
        <title>Dynamic evolution of inverted repeats in Euglenophyta plastid genomes.</title>
        <authorList>
            <person name="Karnkowska A."/>
            <person name="Bennett M.S."/>
            <person name="Triemer R.E."/>
        </authorList>
    </citation>
    <scope>NUCLEOTIDE SEQUENCE</scope>
</reference>